<feature type="coiled-coil region" evidence="1">
    <location>
        <begin position="240"/>
        <end position="274"/>
    </location>
</feature>
<feature type="compositionally biased region" description="Polar residues" evidence="2">
    <location>
        <begin position="306"/>
        <end position="321"/>
    </location>
</feature>
<dbReference type="OrthoDB" id="52351at2759"/>
<feature type="region of interest" description="Disordered" evidence="2">
    <location>
        <begin position="1"/>
        <end position="68"/>
    </location>
</feature>
<sequence length="586" mass="68071">MVNNRGPESQSRTISIVHTKSPSSMHHSEPECEVHSTMKMQVKRSEQDHHPSTRKNRMGSISSKEDPVFQEQCMTVARWKEQTSPKSEKSNWGSQEDKVNMVIDPKTKENDFLRQKEIVEISNVDENENDISSSFIFLQEATEDCSIVMSEDECSFIKQLDYENDYFSIPFFDATLDTDDEDSSFCLDLEGTDSEIQATINEIRKEANQMDTIMMMDQLKTLQSEFNSVTKKCSVRSLENKKIKIRLHESEDKVAHLELERDLHQADVTKLRDDLKTVVSKMFDISLYESTKESNDIDENRDTDNNKSLNNHTVKPSTNKIYPTKIEGPETTMNIPGPTLEKIRIVGLVDQPRQPRHVVRRLPVLSDPGLISTHSRSQWSECSDEIHLIPSRKEEDRNQNVFRTRSHHTTSRPRTESIQRVQRPRNFHGKGTRNNFKHRHRSLSVDAKIGTRLIPEMKADDERNNKLCGMFRRRSKRQSFSRDSESVMKYQITQLHEMMKTSLAASEKLRKRIATISRYYESVISKIQTQVVEIKTEKSRTEVDLTNRLSEADLERRMIVSKFECELRRKDEEIARLKVGADRGEV</sequence>
<reference evidence="3 4" key="1">
    <citation type="submission" date="2016-09" db="EMBL/GenBank/DDBJ databases">
        <title>Extensive genetic diversity and differential bi-allelic expression allows diatom success in the polar Southern Ocean.</title>
        <authorList>
            <consortium name="DOE Joint Genome Institute"/>
            <person name="Mock T."/>
            <person name="Otillar R.P."/>
            <person name="Strauss J."/>
            <person name="Dupont C."/>
            <person name="Frickenhaus S."/>
            <person name="Maumus F."/>
            <person name="Mcmullan M."/>
            <person name="Sanges R."/>
            <person name="Schmutz J."/>
            <person name="Toseland A."/>
            <person name="Valas R."/>
            <person name="Veluchamy A."/>
            <person name="Ward B.J."/>
            <person name="Allen A."/>
            <person name="Barry K."/>
            <person name="Falciatore A."/>
            <person name="Ferrante M."/>
            <person name="Fortunato A.E."/>
            <person name="Gloeckner G."/>
            <person name="Gruber A."/>
            <person name="Hipkin R."/>
            <person name="Janech M."/>
            <person name="Kroth P."/>
            <person name="Leese F."/>
            <person name="Lindquist E."/>
            <person name="Lyon B.R."/>
            <person name="Martin J."/>
            <person name="Mayer C."/>
            <person name="Parker M."/>
            <person name="Quesneville H."/>
            <person name="Raymond J."/>
            <person name="Uhlig C."/>
            <person name="Valentin K.U."/>
            <person name="Worden A.Z."/>
            <person name="Armbrust E.V."/>
            <person name="Bowler C."/>
            <person name="Green B."/>
            <person name="Moulton V."/>
            <person name="Van Oosterhout C."/>
            <person name="Grigoriev I."/>
        </authorList>
    </citation>
    <scope>NUCLEOTIDE SEQUENCE [LARGE SCALE GENOMIC DNA]</scope>
    <source>
        <strain evidence="3 4">CCMP1102</strain>
    </source>
</reference>
<evidence type="ECO:0000313" key="3">
    <source>
        <dbReference type="EMBL" id="OEU13483.1"/>
    </source>
</evidence>
<dbReference type="Proteomes" id="UP000095751">
    <property type="component" value="Unassembled WGS sequence"/>
</dbReference>
<accession>A0A1E7F6K1</accession>
<organism evidence="3 4">
    <name type="scientific">Fragilariopsis cylindrus CCMP1102</name>
    <dbReference type="NCBI Taxonomy" id="635003"/>
    <lineage>
        <taxon>Eukaryota</taxon>
        <taxon>Sar</taxon>
        <taxon>Stramenopiles</taxon>
        <taxon>Ochrophyta</taxon>
        <taxon>Bacillariophyta</taxon>
        <taxon>Bacillariophyceae</taxon>
        <taxon>Bacillariophycidae</taxon>
        <taxon>Bacillariales</taxon>
        <taxon>Bacillariaceae</taxon>
        <taxon>Fragilariopsis</taxon>
    </lineage>
</organism>
<evidence type="ECO:0000256" key="2">
    <source>
        <dbReference type="SAM" id="MobiDB-lite"/>
    </source>
</evidence>
<dbReference type="AlphaFoldDB" id="A0A1E7F6K1"/>
<gene>
    <name evidence="3" type="ORF">FRACYDRAFT_241816</name>
</gene>
<feature type="compositionally biased region" description="Basic and acidic residues" evidence="2">
    <location>
        <begin position="26"/>
        <end position="36"/>
    </location>
</feature>
<dbReference type="EMBL" id="KV784361">
    <property type="protein sequence ID" value="OEU13483.1"/>
    <property type="molecule type" value="Genomic_DNA"/>
</dbReference>
<dbReference type="KEGG" id="fcy:FRACYDRAFT_241816"/>
<name>A0A1E7F6K1_9STRA</name>
<keyword evidence="1" id="KW-0175">Coiled coil</keyword>
<feature type="region of interest" description="Disordered" evidence="2">
    <location>
        <begin position="293"/>
        <end position="335"/>
    </location>
</feature>
<dbReference type="InParanoid" id="A0A1E7F6K1"/>
<feature type="compositionally biased region" description="Polar residues" evidence="2">
    <location>
        <begin position="1"/>
        <end position="25"/>
    </location>
</feature>
<keyword evidence="4" id="KW-1185">Reference proteome</keyword>
<evidence type="ECO:0000256" key="1">
    <source>
        <dbReference type="SAM" id="Coils"/>
    </source>
</evidence>
<protein>
    <submittedName>
        <fullName evidence="3">Uncharacterized protein</fullName>
    </submittedName>
</protein>
<evidence type="ECO:0000313" key="4">
    <source>
        <dbReference type="Proteomes" id="UP000095751"/>
    </source>
</evidence>
<feature type="compositionally biased region" description="Basic and acidic residues" evidence="2">
    <location>
        <begin position="293"/>
        <end position="305"/>
    </location>
</feature>
<proteinExistence type="predicted"/>